<geneLocation type="mitochondrion" evidence="2"/>
<feature type="compositionally biased region" description="Basic residues" evidence="1">
    <location>
        <begin position="47"/>
        <end position="56"/>
    </location>
</feature>
<accession>A0A650AFB8</accession>
<evidence type="ECO:0000256" key="1">
    <source>
        <dbReference type="SAM" id="MobiDB-lite"/>
    </source>
</evidence>
<keyword evidence="2" id="KW-0496">Mitochondrion</keyword>
<protein>
    <submittedName>
        <fullName evidence="2">Uncharacterized protein</fullName>
    </submittedName>
</protein>
<organism evidence="2">
    <name type="scientific">Morchella importuna</name>
    <dbReference type="NCBI Taxonomy" id="1174673"/>
    <lineage>
        <taxon>Eukaryota</taxon>
        <taxon>Fungi</taxon>
        <taxon>Dikarya</taxon>
        <taxon>Ascomycota</taxon>
        <taxon>Pezizomycotina</taxon>
        <taxon>Pezizomycetes</taxon>
        <taxon>Pezizales</taxon>
        <taxon>Morchellaceae</taxon>
        <taxon>Morchella</taxon>
    </lineage>
</organism>
<proteinExistence type="predicted"/>
<reference evidence="2" key="1">
    <citation type="submission" date="2019-02" db="EMBL/GenBank/DDBJ databases">
        <title>The largest mitochondrial genome of Morchella importuna (272.2 kb) among fungi reservoir of numerous mitochondrial ORFs, repeatitive sequences and nuclear genome horizontal transfer.</title>
        <authorList>
            <person name="Liu W."/>
            <person name="Bian Y."/>
        </authorList>
    </citation>
    <scope>NUCLEOTIDE SEQUENCE</scope>
</reference>
<name>A0A650AFB8_9PEZI</name>
<dbReference type="AlphaFoldDB" id="A0A650AFB8"/>
<feature type="region of interest" description="Disordered" evidence="1">
    <location>
        <begin position="1"/>
        <end position="68"/>
    </location>
</feature>
<dbReference type="RefSeq" id="YP_009722331.1">
    <property type="nucleotide sequence ID" value="NC_045397.1"/>
</dbReference>
<sequence>MTRNRTRSKCNRTLRHRKPDREHGNRSTNSKELNKGHRDILYGVGMGKRKRIHKSQRPQYTKNTGNGKKNTTWRRNIWGYKKKKNTWIHSGIKYLGWRNVIDTPIFNTIISRLYIGSWNSDEVKQSFKMEFESDSLLKKLQRTVGLQSITTAVNERITVFNSSSIASFYMTKLLDNWKKPSKIRPESAWKKTYKELTKKLEDRRIGGIMLGEGVGRKWGTIAAESLESLKAQREFVLCPLRFNPAKENHLKKVVQRSKQLQKNGVPEECIINSVFSEHELYLPDYKKGNYNWKDTLCNPNTTGRPKKTDWYTWAPKNKVKRVINQTLQQKDANKPLAAANNRLRERCLSLGLTREGRKHRSEKRKEDNSF</sequence>
<evidence type="ECO:0000313" key="2">
    <source>
        <dbReference type="EMBL" id="QGN66733.1"/>
    </source>
</evidence>
<dbReference type="EMBL" id="MK527108">
    <property type="protein sequence ID" value="QGN66733.1"/>
    <property type="molecule type" value="Genomic_DNA"/>
</dbReference>
<gene>
    <name evidence="2" type="primary">orf370</name>
</gene>
<dbReference type="GeneID" id="42906056"/>
<feature type="compositionally biased region" description="Basic residues" evidence="1">
    <location>
        <begin position="1"/>
        <end position="18"/>
    </location>
</feature>